<keyword evidence="2" id="KW-0732">Signal</keyword>
<feature type="domain" description="Peptidase S1" evidence="3">
    <location>
        <begin position="90"/>
        <end position="366"/>
    </location>
</feature>
<dbReference type="InterPro" id="IPR001314">
    <property type="entry name" value="Peptidase_S1A"/>
</dbReference>
<feature type="domain" description="Peptidase S1" evidence="3">
    <location>
        <begin position="362"/>
        <end position="566"/>
    </location>
</feature>
<evidence type="ECO:0000256" key="1">
    <source>
        <dbReference type="ARBA" id="ARBA00023157"/>
    </source>
</evidence>
<organism evidence="4 5">
    <name type="scientific">Canis lupus familiaris</name>
    <name type="common">Dog</name>
    <name type="synonym">Canis familiaris</name>
    <dbReference type="NCBI Taxonomy" id="9615"/>
    <lineage>
        <taxon>Eukaryota</taxon>
        <taxon>Metazoa</taxon>
        <taxon>Chordata</taxon>
        <taxon>Craniata</taxon>
        <taxon>Vertebrata</taxon>
        <taxon>Euteleostomi</taxon>
        <taxon>Mammalia</taxon>
        <taxon>Eutheria</taxon>
        <taxon>Laurasiatheria</taxon>
        <taxon>Carnivora</taxon>
        <taxon>Caniformia</taxon>
        <taxon>Canidae</taxon>
        <taxon>Canis</taxon>
    </lineage>
</organism>
<dbReference type="SMART" id="SM00020">
    <property type="entry name" value="Tryp_SPc"/>
    <property type="match status" value="2"/>
</dbReference>
<dbReference type="Pfam" id="PF00089">
    <property type="entry name" value="Trypsin"/>
    <property type="match status" value="2"/>
</dbReference>
<dbReference type="PANTHER" id="PTHR24250:SF64">
    <property type="entry name" value="PEPTIDASE S1 DOMAIN-CONTAINING PROTEIN"/>
    <property type="match status" value="1"/>
</dbReference>
<feature type="signal peptide" evidence="2">
    <location>
        <begin position="1"/>
        <end position="21"/>
    </location>
</feature>
<dbReference type="Ensembl" id="ENSCAFT00030028079.1">
    <property type="protein sequence ID" value="ENSCAFP00030024507.1"/>
    <property type="gene ID" value="ENSCAFG00030015167.1"/>
</dbReference>
<sequence length="609" mass="67020">MMRSPLCFYQFWGLFFHCCGATFITKETSLMPGFQSGTKSNQPEQDHTNYSELNISLAECHLGVIWKETIQDFWLFKTAVISHETTECGLRPGLAPHCPNCWEAEVGEFPWMVSVQLSFSHFCAGSILNEQWILTTARCANFIKNSEALALVQVGLVDLQEPAQAQTVGIHRAMPYLGPKGPLGPGLIFLKQPLHFQPLVLPICLKENVEQEKSIQLYDCWLPSWSLMRGSPGILQKRHLSILQVSTCAQFWPKLNEFTFCVEAKKAMGEAGCKGDLGAPLVCHLHQKDTWVQGVTRPSHAPWSQQGAMTTSASISLSVSTSTNISAFTPTPASIRPQFISLPQPQTLADRISLQYAMPWQAMIISCGSEICSGSIVSSSWVLTAAHCVRNMNPEDTAVIMGLRHPGVPLRVVKVSNILLHERFRMVSGAARNDLALLLLQEVQTPIQLLAPLGHLKNLNSSECWLSGPRVLKPGETDESPEMLQMQVMGASSCAHLYPDIGSSIVCFITQEKISDKNVEPVTPGSAVMCRPISGNGSWRQIGITSLKALATIVSPHFSWILSTSAKAGHPLNQALMPWAEKPKSSSLYEETTTLQFSLLMIITVQSLL</sequence>
<dbReference type="Proteomes" id="UP000694429">
    <property type="component" value="Unassembled WGS sequence"/>
</dbReference>
<dbReference type="FunFam" id="2.40.10.10:FF:000068">
    <property type="entry name" value="transmembrane protease serine 2"/>
    <property type="match status" value="1"/>
</dbReference>
<dbReference type="GO" id="GO:0006508">
    <property type="term" value="P:proteolysis"/>
    <property type="evidence" value="ECO:0007669"/>
    <property type="project" value="InterPro"/>
</dbReference>
<reference evidence="4" key="1">
    <citation type="submission" date="2025-08" db="UniProtKB">
        <authorList>
            <consortium name="Ensembl"/>
        </authorList>
    </citation>
    <scope>IDENTIFICATION</scope>
</reference>
<dbReference type="InterPro" id="IPR001254">
    <property type="entry name" value="Trypsin_dom"/>
</dbReference>
<evidence type="ECO:0000313" key="4">
    <source>
        <dbReference type="Ensembl" id="ENSCAFP00030024507.1"/>
    </source>
</evidence>
<dbReference type="InterPro" id="IPR009003">
    <property type="entry name" value="Peptidase_S1_PA"/>
</dbReference>
<accession>A0A8C0RKR4</accession>
<dbReference type="AlphaFoldDB" id="A0A8C0RKR4"/>
<dbReference type="PROSITE" id="PS00134">
    <property type="entry name" value="TRYPSIN_HIS"/>
    <property type="match status" value="1"/>
</dbReference>
<dbReference type="InterPro" id="IPR018114">
    <property type="entry name" value="TRYPSIN_HIS"/>
</dbReference>
<protein>
    <recommendedName>
        <fullName evidence="3">Peptidase S1 domain-containing protein</fullName>
    </recommendedName>
</protein>
<proteinExistence type="predicted"/>
<evidence type="ECO:0000313" key="5">
    <source>
        <dbReference type="Proteomes" id="UP000694429"/>
    </source>
</evidence>
<dbReference type="Gene3D" id="2.40.10.10">
    <property type="entry name" value="Trypsin-like serine proteases"/>
    <property type="match status" value="3"/>
</dbReference>
<evidence type="ECO:0000259" key="3">
    <source>
        <dbReference type="PROSITE" id="PS50240"/>
    </source>
</evidence>
<dbReference type="GO" id="GO:0004252">
    <property type="term" value="F:serine-type endopeptidase activity"/>
    <property type="evidence" value="ECO:0007669"/>
    <property type="project" value="InterPro"/>
</dbReference>
<dbReference type="InterPro" id="IPR043504">
    <property type="entry name" value="Peptidase_S1_PA_chymotrypsin"/>
</dbReference>
<feature type="chain" id="PRO_5034059066" description="Peptidase S1 domain-containing protein" evidence="2">
    <location>
        <begin position="22"/>
        <end position="609"/>
    </location>
</feature>
<name>A0A8C0RKR4_CANLF</name>
<evidence type="ECO:0000256" key="2">
    <source>
        <dbReference type="SAM" id="SignalP"/>
    </source>
</evidence>
<dbReference type="PROSITE" id="PS50240">
    <property type="entry name" value="TRYPSIN_DOM"/>
    <property type="match status" value="2"/>
</dbReference>
<dbReference type="PANTHER" id="PTHR24250">
    <property type="entry name" value="CHYMOTRYPSIN-RELATED"/>
    <property type="match status" value="1"/>
</dbReference>
<dbReference type="PRINTS" id="PR00722">
    <property type="entry name" value="CHYMOTRYPSIN"/>
</dbReference>
<keyword evidence="1" id="KW-1015">Disulfide bond</keyword>
<dbReference type="SUPFAM" id="SSF50494">
    <property type="entry name" value="Trypsin-like serine proteases"/>
    <property type="match status" value="2"/>
</dbReference>